<dbReference type="InterPro" id="IPR052038">
    <property type="entry name" value="Type-VII_TA_antitoxin"/>
</dbReference>
<keyword evidence="4" id="KW-0479">Metal-binding</keyword>
<evidence type="ECO:0000256" key="7">
    <source>
        <dbReference type="ARBA" id="ARBA00022842"/>
    </source>
</evidence>
<keyword evidence="6" id="KW-0067">ATP-binding</keyword>
<protein>
    <submittedName>
        <fullName evidence="9">Nucleotidyltransferase family protein</fullName>
    </submittedName>
</protein>
<dbReference type="PANTHER" id="PTHR33571:SF12">
    <property type="entry name" value="BSL3053 PROTEIN"/>
    <property type="match status" value="1"/>
</dbReference>
<evidence type="ECO:0000256" key="1">
    <source>
        <dbReference type="ARBA" id="ARBA00001946"/>
    </source>
</evidence>
<evidence type="ECO:0000256" key="6">
    <source>
        <dbReference type="ARBA" id="ARBA00022840"/>
    </source>
</evidence>
<evidence type="ECO:0000313" key="10">
    <source>
        <dbReference type="Proteomes" id="UP001597641"/>
    </source>
</evidence>
<comment type="cofactor">
    <cofactor evidence="1">
        <name>Mg(2+)</name>
        <dbReference type="ChEBI" id="CHEBI:18420"/>
    </cofactor>
</comment>
<dbReference type="Proteomes" id="UP001597641">
    <property type="component" value="Unassembled WGS sequence"/>
</dbReference>
<evidence type="ECO:0000259" key="8">
    <source>
        <dbReference type="Pfam" id="PF18765"/>
    </source>
</evidence>
<reference evidence="10" key="1">
    <citation type="journal article" date="2019" name="Int. J. Syst. Evol. Microbiol.">
        <title>The Global Catalogue of Microorganisms (GCM) 10K type strain sequencing project: providing services to taxonomists for standard genome sequencing and annotation.</title>
        <authorList>
            <consortium name="The Broad Institute Genomics Platform"/>
            <consortium name="The Broad Institute Genome Sequencing Center for Infectious Disease"/>
            <person name="Wu L."/>
            <person name="Ma J."/>
        </authorList>
    </citation>
    <scope>NUCLEOTIDE SEQUENCE [LARGE SCALE GENOMIC DNA]</scope>
    <source>
        <strain evidence="10">KCTC 23984</strain>
    </source>
</reference>
<keyword evidence="5" id="KW-0547">Nucleotide-binding</keyword>
<dbReference type="SUPFAM" id="SSF81301">
    <property type="entry name" value="Nucleotidyltransferase"/>
    <property type="match status" value="1"/>
</dbReference>
<keyword evidence="2" id="KW-0808">Transferase</keyword>
<dbReference type="InterPro" id="IPR041633">
    <property type="entry name" value="Polbeta"/>
</dbReference>
<dbReference type="InterPro" id="IPR043519">
    <property type="entry name" value="NT_sf"/>
</dbReference>
<dbReference type="Gene3D" id="3.30.460.10">
    <property type="entry name" value="Beta Polymerase, domain 2"/>
    <property type="match status" value="1"/>
</dbReference>
<dbReference type="CDD" id="cd05403">
    <property type="entry name" value="NT_KNTase_like"/>
    <property type="match status" value="1"/>
</dbReference>
<comment type="caution">
    <text evidence="9">The sequence shown here is derived from an EMBL/GenBank/DDBJ whole genome shotgun (WGS) entry which is preliminary data.</text>
</comment>
<keyword evidence="3" id="KW-0548">Nucleotidyltransferase</keyword>
<sequence>MDLIDSNIDKLANLCKKHKVSRMFVFGSAVTDNFNKESDIDLIVDFEGVDVYDYANNYFDLKASLETIFKREVDLLEEKAITNPYFKKAVDARKVLIYG</sequence>
<keyword evidence="7" id="KW-0460">Magnesium</keyword>
<evidence type="ECO:0000256" key="4">
    <source>
        <dbReference type="ARBA" id="ARBA00022723"/>
    </source>
</evidence>
<accession>A0ABW6BQ36</accession>
<dbReference type="Pfam" id="PF18765">
    <property type="entry name" value="Polbeta"/>
    <property type="match status" value="1"/>
</dbReference>
<dbReference type="PANTHER" id="PTHR33571">
    <property type="entry name" value="SSL8005 PROTEIN"/>
    <property type="match status" value="1"/>
</dbReference>
<evidence type="ECO:0000256" key="5">
    <source>
        <dbReference type="ARBA" id="ARBA00022741"/>
    </source>
</evidence>
<name>A0ABW6BQ36_9BACT</name>
<evidence type="ECO:0000313" key="9">
    <source>
        <dbReference type="EMBL" id="MFD2999810.1"/>
    </source>
</evidence>
<organism evidence="9 10">
    <name type="scientific">Pontibacter toksunensis</name>
    <dbReference type="NCBI Taxonomy" id="1332631"/>
    <lineage>
        <taxon>Bacteria</taxon>
        <taxon>Pseudomonadati</taxon>
        <taxon>Bacteroidota</taxon>
        <taxon>Cytophagia</taxon>
        <taxon>Cytophagales</taxon>
        <taxon>Hymenobacteraceae</taxon>
        <taxon>Pontibacter</taxon>
    </lineage>
</organism>
<gene>
    <name evidence="9" type="ORF">ACFS7Z_05530</name>
</gene>
<dbReference type="EMBL" id="JBHUOX010000003">
    <property type="protein sequence ID" value="MFD2999810.1"/>
    <property type="molecule type" value="Genomic_DNA"/>
</dbReference>
<proteinExistence type="predicted"/>
<evidence type="ECO:0000256" key="2">
    <source>
        <dbReference type="ARBA" id="ARBA00022679"/>
    </source>
</evidence>
<feature type="domain" description="Polymerase beta nucleotidyltransferase" evidence="8">
    <location>
        <begin position="10"/>
        <end position="98"/>
    </location>
</feature>
<keyword evidence="10" id="KW-1185">Reference proteome</keyword>
<evidence type="ECO:0000256" key="3">
    <source>
        <dbReference type="ARBA" id="ARBA00022695"/>
    </source>
</evidence>
<dbReference type="RefSeq" id="WP_377482117.1">
    <property type="nucleotide sequence ID" value="NZ_JBHUOX010000003.1"/>
</dbReference>